<dbReference type="GO" id="GO:0008927">
    <property type="term" value="F:mannonate dehydratase activity"/>
    <property type="evidence" value="ECO:0007669"/>
    <property type="project" value="UniProtKB-EC"/>
</dbReference>
<accession>A0ABU1GX95</accession>
<comment type="cofactor">
    <cofactor evidence="11">
        <name>Fe(2+)</name>
        <dbReference type="ChEBI" id="CHEBI:29033"/>
    </cofactor>
    <cofactor evidence="11">
        <name>Mn(2+)</name>
        <dbReference type="ChEBI" id="CHEBI:29035"/>
    </cofactor>
</comment>
<dbReference type="InterPro" id="IPR036237">
    <property type="entry name" value="Xyl_isomerase-like_sf"/>
</dbReference>
<dbReference type="PANTHER" id="PTHR30387:SF2">
    <property type="entry name" value="MANNONATE DEHYDRATASE"/>
    <property type="match status" value="1"/>
</dbReference>
<dbReference type="RefSeq" id="WP_251594581.1">
    <property type="nucleotide sequence ID" value="NZ_JAMLJI010000004.1"/>
</dbReference>
<evidence type="ECO:0000256" key="5">
    <source>
        <dbReference type="ARBA" id="ARBA00012927"/>
    </source>
</evidence>
<evidence type="ECO:0000313" key="12">
    <source>
        <dbReference type="EMBL" id="MDR5896162.1"/>
    </source>
</evidence>
<sequence length="385" mass="42040">MKATWRWFGPSDPITLNDIRQTGATGIVTALHEVPTGEVWTEAAIQGRKALIERAGLDWSVVESVPVSEAIKQGLPERDTHIAHYCETLANLGAQGIDTVCYNFMPVLDWTRTELAWPLPSGATALRFDAIACAAFDLFLLKRPGADQDYAPDTVARAKAHVDNLTHAQQNALIHTLIAGLPGAEEHYTLSQFRSAIAAYDGIDHARLRDNLAYFLRAVVPAAEAAGVRLAIHPDDPPYPLFGLPRIVSTADDVAWLLDAAPSPNNGITLCTGSYGVRADNNLVAMAARFGPNIHFAHLRSTRRERDGRSFHEADHLDGDVDMTGVIQALLTEERRRNASIPMRPDHGHHMLDDLNRSMRPGYPLIGRLKGLAALQGIEAALKAN</sequence>
<dbReference type="InterPro" id="IPR004628">
    <property type="entry name" value="Man_deHydtase"/>
</dbReference>
<comment type="function">
    <text evidence="2 11">Catalyzes the dehydration of D-mannonate.</text>
</comment>
<evidence type="ECO:0000256" key="11">
    <source>
        <dbReference type="HAMAP-Rule" id="MF_00106"/>
    </source>
</evidence>
<dbReference type="SUPFAM" id="SSF51658">
    <property type="entry name" value="Xylose isomerase-like"/>
    <property type="match status" value="1"/>
</dbReference>
<evidence type="ECO:0000256" key="8">
    <source>
        <dbReference type="ARBA" id="ARBA00023211"/>
    </source>
</evidence>
<keyword evidence="8 11" id="KW-0464">Manganese</keyword>
<comment type="caution">
    <text evidence="12">The sequence shown here is derived from an EMBL/GenBank/DDBJ whole genome shotgun (WGS) entry which is preliminary data.</text>
</comment>
<evidence type="ECO:0000256" key="3">
    <source>
        <dbReference type="ARBA" id="ARBA00004892"/>
    </source>
</evidence>
<reference evidence="12 13" key="1">
    <citation type="submission" date="2023-04" db="EMBL/GenBank/DDBJ databases">
        <title>A long-awaited taxogenomic arrangement of the family Halomonadaceae.</title>
        <authorList>
            <person name="De La Haba R."/>
            <person name="Chuvochina M."/>
            <person name="Wittouck S."/>
            <person name="Arahal D.R."/>
            <person name="Sanchez-Porro C."/>
            <person name="Hugenholtz P."/>
            <person name="Ventosa A."/>
        </authorList>
    </citation>
    <scope>NUCLEOTIDE SEQUENCE [LARGE SCALE GENOMIC DNA]</scope>
    <source>
        <strain evidence="12 13">DSM 22428</strain>
    </source>
</reference>
<comment type="pathway">
    <text evidence="3 11">Carbohydrate metabolism; pentose and glucuronate interconversion.</text>
</comment>
<evidence type="ECO:0000256" key="7">
    <source>
        <dbReference type="ARBA" id="ARBA00023004"/>
    </source>
</evidence>
<protein>
    <recommendedName>
        <fullName evidence="6 11">Mannonate dehydratase</fullName>
        <ecNumber evidence="5 11">4.2.1.8</ecNumber>
    </recommendedName>
    <alternativeName>
        <fullName evidence="10 11">D-mannonate hydro-lyase</fullName>
    </alternativeName>
</protein>
<dbReference type="Gene3D" id="3.20.20.150">
    <property type="entry name" value="Divalent-metal-dependent TIM barrel enzymes"/>
    <property type="match status" value="1"/>
</dbReference>
<evidence type="ECO:0000313" key="13">
    <source>
        <dbReference type="Proteomes" id="UP001269375"/>
    </source>
</evidence>
<dbReference type="NCBIfam" id="NF003027">
    <property type="entry name" value="PRK03906.1"/>
    <property type="match status" value="1"/>
</dbReference>
<dbReference type="EC" id="4.2.1.8" evidence="5 11"/>
<evidence type="ECO:0000256" key="2">
    <source>
        <dbReference type="ARBA" id="ARBA00002713"/>
    </source>
</evidence>
<comment type="catalytic activity">
    <reaction evidence="1 11">
        <text>D-mannonate = 2-dehydro-3-deoxy-D-gluconate + H2O</text>
        <dbReference type="Rhea" id="RHEA:20097"/>
        <dbReference type="ChEBI" id="CHEBI:15377"/>
        <dbReference type="ChEBI" id="CHEBI:17767"/>
        <dbReference type="ChEBI" id="CHEBI:57990"/>
        <dbReference type="EC" id="4.2.1.8"/>
    </reaction>
</comment>
<evidence type="ECO:0000256" key="1">
    <source>
        <dbReference type="ARBA" id="ARBA00001794"/>
    </source>
</evidence>
<evidence type="ECO:0000256" key="9">
    <source>
        <dbReference type="ARBA" id="ARBA00023239"/>
    </source>
</evidence>
<name>A0ABU1GX95_9GAMM</name>
<keyword evidence="13" id="KW-1185">Reference proteome</keyword>
<dbReference type="Proteomes" id="UP001269375">
    <property type="component" value="Unassembled WGS sequence"/>
</dbReference>
<gene>
    <name evidence="11 12" type="primary">uxuA</name>
    <name evidence="12" type="ORF">QC825_08770</name>
</gene>
<dbReference type="HAMAP" id="MF_00106">
    <property type="entry name" value="UxuA"/>
    <property type="match status" value="1"/>
</dbReference>
<evidence type="ECO:0000256" key="6">
    <source>
        <dbReference type="ARBA" id="ARBA00016339"/>
    </source>
</evidence>
<dbReference type="EMBL" id="JARWAO010000004">
    <property type="protein sequence ID" value="MDR5896162.1"/>
    <property type="molecule type" value="Genomic_DNA"/>
</dbReference>
<evidence type="ECO:0000256" key="10">
    <source>
        <dbReference type="ARBA" id="ARBA00033474"/>
    </source>
</evidence>
<proteinExistence type="inferred from homology"/>
<dbReference type="NCBIfam" id="TIGR00695">
    <property type="entry name" value="uxuA"/>
    <property type="match status" value="1"/>
</dbReference>
<keyword evidence="7 11" id="KW-0408">Iron</keyword>
<dbReference type="Pfam" id="PF03786">
    <property type="entry name" value="UxuA"/>
    <property type="match status" value="1"/>
</dbReference>
<evidence type="ECO:0000256" key="4">
    <source>
        <dbReference type="ARBA" id="ARBA00007389"/>
    </source>
</evidence>
<comment type="similarity">
    <text evidence="4 11">Belongs to the mannonate dehydratase family.</text>
</comment>
<keyword evidence="9 11" id="KW-0456">Lyase</keyword>
<dbReference type="PIRSF" id="PIRSF016049">
    <property type="entry name" value="Man_dehyd"/>
    <property type="match status" value="1"/>
</dbReference>
<organism evidence="12 13">
    <name type="scientific">Larsenimonas suaedae</name>
    <dbReference type="NCBI Taxonomy" id="1851019"/>
    <lineage>
        <taxon>Bacteria</taxon>
        <taxon>Pseudomonadati</taxon>
        <taxon>Pseudomonadota</taxon>
        <taxon>Gammaproteobacteria</taxon>
        <taxon>Oceanospirillales</taxon>
        <taxon>Halomonadaceae</taxon>
        <taxon>Larsenimonas</taxon>
    </lineage>
</organism>
<dbReference type="PANTHER" id="PTHR30387">
    <property type="entry name" value="MANNONATE DEHYDRATASE"/>
    <property type="match status" value="1"/>
</dbReference>